<name>A0A2Z7C9K6_9LAMI</name>
<dbReference type="AlphaFoldDB" id="A0A2Z7C9K6"/>
<keyword evidence="3" id="KW-1185">Reference proteome</keyword>
<accession>A0A2Z7C9K6</accession>
<proteinExistence type="predicted"/>
<gene>
    <name evidence="2" type="ORF">F511_15888</name>
</gene>
<organism evidence="2 3">
    <name type="scientific">Dorcoceras hygrometricum</name>
    <dbReference type="NCBI Taxonomy" id="472368"/>
    <lineage>
        <taxon>Eukaryota</taxon>
        <taxon>Viridiplantae</taxon>
        <taxon>Streptophyta</taxon>
        <taxon>Embryophyta</taxon>
        <taxon>Tracheophyta</taxon>
        <taxon>Spermatophyta</taxon>
        <taxon>Magnoliopsida</taxon>
        <taxon>eudicotyledons</taxon>
        <taxon>Gunneridae</taxon>
        <taxon>Pentapetalae</taxon>
        <taxon>asterids</taxon>
        <taxon>lamiids</taxon>
        <taxon>Lamiales</taxon>
        <taxon>Gesneriaceae</taxon>
        <taxon>Didymocarpoideae</taxon>
        <taxon>Trichosporeae</taxon>
        <taxon>Loxocarpinae</taxon>
        <taxon>Dorcoceras</taxon>
    </lineage>
</organism>
<protein>
    <submittedName>
        <fullName evidence="2">Uncharacterized protein</fullName>
    </submittedName>
</protein>
<feature type="compositionally biased region" description="Basic residues" evidence="1">
    <location>
        <begin position="305"/>
        <end position="314"/>
    </location>
</feature>
<evidence type="ECO:0000313" key="3">
    <source>
        <dbReference type="Proteomes" id="UP000250235"/>
    </source>
</evidence>
<feature type="region of interest" description="Disordered" evidence="1">
    <location>
        <begin position="268"/>
        <end position="325"/>
    </location>
</feature>
<feature type="compositionally biased region" description="Basic and acidic residues" evidence="1">
    <location>
        <begin position="270"/>
        <end position="291"/>
    </location>
</feature>
<evidence type="ECO:0000313" key="2">
    <source>
        <dbReference type="EMBL" id="KZV42681.1"/>
    </source>
</evidence>
<reference evidence="2 3" key="1">
    <citation type="journal article" date="2015" name="Proc. Natl. Acad. Sci. U.S.A.">
        <title>The resurrection genome of Boea hygrometrica: A blueprint for survival of dehydration.</title>
        <authorList>
            <person name="Xiao L."/>
            <person name="Yang G."/>
            <person name="Zhang L."/>
            <person name="Yang X."/>
            <person name="Zhao S."/>
            <person name="Ji Z."/>
            <person name="Zhou Q."/>
            <person name="Hu M."/>
            <person name="Wang Y."/>
            <person name="Chen M."/>
            <person name="Xu Y."/>
            <person name="Jin H."/>
            <person name="Xiao X."/>
            <person name="Hu G."/>
            <person name="Bao F."/>
            <person name="Hu Y."/>
            <person name="Wan P."/>
            <person name="Li L."/>
            <person name="Deng X."/>
            <person name="Kuang T."/>
            <person name="Xiang C."/>
            <person name="Zhu J.K."/>
            <person name="Oliver M.J."/>
            <person name="He Y."/>
        </authorList>
    </citation>
    <scope>NUCLEOTIDE SEQUENCE [LARGE SCALE GENOMIC DNA]</scope>
    <source>
        <strain evidence="3">cv. XS01</strain>
    </source>
</reference>
<evidence type="ECO:0000256" key="1">
    <source>
        <dbReference type="SAM" id="MobiDB-lite"/>
    </source>
</evidence>
<dbReference type="Proteomes" id="UP000250235">
    <property type="component" value="Unassembled WGS sequence"/>
</dbReference>
<feature type="compositionally biased region" description="Low complexity" evidence="1">
    <location>
        <begin position="315"/>
        <end position="325"/>
    </location>
</feature>
<sequence>MASSLIQNFLQVNFDSVMSLFEVDLESFFSNTVVKEDSVISCVQGKFVEIFEEQFAGVFGLPTEGLISVDEVPKELINAARKAFSANGELIKTSCKKKKMKVEFRLLNDILEKTVTVKAGSFDAVTHERFLLMAAIMAGLKSTGANFYEIPKTSQISMPTVVLPIDFTDSIAQLRASIDQIRLEKLSTFNNIDKLKAALSGKITNLEMAFSQTNTRQDIIFRTEIHDIRNDIEIQKAAFTQELTTFRLETQEGFNTLSAQFSENISYINRGRDEKKGKESSRGPPSDDRIRPCGGGGSSSEPSRKRGGSHRGRGSRSSGLSSWFS</sequence>
<dbReference type="EMBL" id="KQ998972">
    <property type="protein sequence ID" value="KZV42681.1"/>
    <property type="molecule type" value="Genomic_DNA"/>
</dbReference>